<dbReference type="Proteomes" id="UP000441797">
    <property type="component" value="Unassembled WGS sequence"/>
</dbReference>
<comment type="caution">
    <text evidence="1">The sequence shown here is derived from an EMBL/GenBank/DDBJ whole genome shotgun (WGS) entry which is preliminary data.</text>
</comment>
<dbReference type="RefSeq" id="WP_155707088.1">
    <property type="nucleotide sequence ID" value="NZ_CAWPEY010000034.1"/>
</dbReference>
<dbReference type="AlphaFoldDB" id="A0A6N8G074"/>
<name>A0A6N8G074_9CHRO</name>
<dbReference type="EMBL" id="NAPY01000030">
    <property type="protein sequence ID" value="MUL37975.1"/>
    <property type="molecule type" value="Genomic_DNA"/>
</dbReference>
<keyword evidence="2" id="KW-1185">Reference proteome</keyword>
<gene>
    <name evidence="1" type="ORF">BWI75_16975</name>
</gene>
<organism evidence="1 2">
    <name type="scientific">Gloeocapsopsis dulcis AAB1 = 1H9</name>
    <dbReference type="NCBI Taxonomy" id="1433147"/>
    <lineage>
        <taxon>Bacteria</taxon>
        <taxon>Bacillati</taxon>
        <taxon>Cyanobacteriota</taxon>
        <taxon>Cyanophyceae</taxon>
        <taxon>Oscillatoriophycideae</taxon>
        <taxon>Chroococcales</taxon>
        <taxon>Chroococcaceae</taxon>
        <taxon>Gloeocapsopsis</taxon>
        <taxon>Gloeocapsopsis dulcis</taxon>
    </lineage>
</organism>
<proteinExistence type="predicted"/>
<accession>A0A6N8G074</accession>
<protein>
    <submittedName>
        <fullName evidence="1">Uncharacterized protein</fullName>
    </submittedName>
</protein>
<dbReference type="OrthoDB" id="9773841at2"/>
<dbReference type="SUPFAM" id="SSF161187">
    <property type="entry name" value="YfgJ-like"/>
    <property type="match status" value="1"/>
</dbReference>
<reference evidence="1 2" key="1">
    <citation type="journal article" date="2019" name="Front. Microbiol.">
        <title>Genomic Features for Desiccation Tolerance and Sugar Biosynthesis in the Extremophile Gloeocapsopsis sp. UTEX B3054.</title>
        <authorList>
            <person name="Urrejola C."/>
            <person name="Alcorta J."/>
            <person name="Salas L."/>
            <person name="Vasquez M."/>
            <person name="Polz M.F."/>
            <person name="Vicuna R."/>
            <person name="Diez B."/>
        </authorList>
    </citation>
    <scope>NUCLEOTIDE SEQUENCE [LARGE SCALE GENOMIC DNA]</scope>
    <source>
        <strain evidence="1 2">1H9</strain>
    </source>
</reference>
<sequence length="74" mass="8421">MTVEIHCDRCKKPIPQYDQSVLDFLRKEYPSQDICPDCDLEITLAKECAKQDAVGSLNPGSTALLLFKRYESLK</sequence>
<evidence type="ECO:0000313" key="1">
    <source>
        <dbReference type="EMBL" id="MUL37975.1"/>
    </source>
</evidence>
<evidence type="ECO:0000313" key="2">
    <source>
        <dbReference type="Proteomes" id="UP000441797"/>
    </source>
</evidence>